<dbReference type="AlphaFoldDB" id="A0AA38W4W6"/>
<dbReference type="InterPro" id="IPR036188">
    <property type="entry name" value="FAD/NAD-bd_sf"/>
</dbReference>
<name>A0AA38W4W6_9ASTR</name>
<keyword evidence="1 4" id="KW-0285">Flavoprotein</keyword>
<dbReference type="InterPro" id="IPR020946">
    <property type="entry name" value="Flavin_mOase-like"/>
</dbReference>
<dbReference type="InterPro" id="IPR000960">
    <property type="entry name" value="Flavin_mOase"/>
</dbReference>
<evidence type="ECO:0000313" key="6">
    <source>
        <dbReference type="Proteomes" id="UP001172457"/>
    </source>
</evidence>
<accession>A0AA38W4W6</accession>
<gene>
    <name evidence="5" type="ORF">OSB04_031598</name>
</gene>
<dbReference type="EC" id="1.-.-.-" evidence="4"/>
<comment type="similarity">
    <text evidence="4">Belongs to the FMO family.</text>
</comment>
<comment type="caution">
    <text evidence="5">The sequence shown here is derived from an EMBL/GenBank/DDBJ whole genome shotgun (WGS) entry which is preliminary data.</text>
</comment>
<dbReference type="EMBL" id="JARYMX010000008">
    <property type="protein sequence ID" value="KAJ9538865.1"/>
    <property type="molecule type" value="Genomic_DNA"/>
</dbReference>
<dbReference type="Pfam" id="PF00743">
    <property type="entry name" value="FMO-like"/>
    <property type="match status" value="2"/>
</dbReference>
<dbReference type="Gene3D" id="3.50.50.60">
    <property type="entry name" value="FAD/NAD(P)-binding domain"/>
    <property type="match status" value="2"/>
</dbReference>
<dbReference type="Proteomes" id="UP001172457">
    <property type="component" value="Chromosome 8"/>
</dbReference>
<proteinExistence type="inferred from homology"/>
<keyword evidence="2 4" id="KW-0274">FAD</keyword>
<protein>
    <recommendedName>
        <fullName evidence="4">Flavin-containing monooxygenase</fullName>
        <ecNumber evidence="4">1.-.-.-</ecNumber>
    </recommendedName>
</protein>
<dbReference type="GO" id="GO:0050660">
    <property type="term" value="F:flavin adenine dinucleotide binding"/>
    <property type="evidence" value="ECO:0007669"/>
    <property type="project" value="InterPro"/>
</dbReference>
<dbReference type="GO" id="GO:0004499">
    <property type="term" value="F:N,N-dimethylaniline monooxygenase activity"/>
    <property type="evidence" value="ECO:0007669"/>
    <property type="project" value="InterPro"/>
</dbReference>
<dbReference type="PANTHER" id="PTHR47150:SF4">
    <property type="entry name" value="HARBINGER TRANSPOSASE-DERIVED PROTEIN-RELATED"/>
    <property type="match status" value="1"/>
</dbReference>
<dbReference type="PRINTS" id="PR00370">
    <property type="entry name" value="FMOXYGENASE"/>
</dbReference>
<evidence type="ECO:0000256" key="2">
    <source>
        <dbReference type="ARBA" id="ARBA00022827"/>
    </source>
</evidence>
<dbReference type="SUPFAM" id="SSF51905">
    <property type="entry name" value="FAD/NAD(P)-binding domain"/>
    <property type="match status" value="2"/>
</dbReference>
<dbReference type="InterPro" id="IPR006912">
    <property type="entry name" value="Harbinger_derived_prot"/>
</dbReference>
<evidence type="ECO:0000256" key="1">
    <source>
        <dbReference type="ARBA" id="ARBA00022630"/>
    </source>
</evidence>
<keyword evidence="3 4" id="KW-0560">Oxidoreductase</keyword>
<comment type="cofactor">
    <cofactor evidence="4">
        <name>FAD</name>
        <dbReference type="ChEBI" id="CHEBI:57692"/>
    </cofactor>
</comment>
<dbReference type="PANTHER" id="PTHR47150">
    <property type="entry name" value="OS12G0169200 PROTEIN"/>
    <property type="match status" value="1"/>
</dbReference>
<evidence type="ECO:0000256" key="4">
    <source>
        <dbReference type="RuleBase" id="RU361177"/>
    </source>
</evidence>
<keyword evidence="6" id="KW-1185">Reference proteome</keyword>
<keyword evidence="4" id="KW-0503">Monooxygenase</keyword>
<evidence type="ECO:0000256" key="3">
    <source>
        <dbReference type="ARBA" id="ARBA00023002"/>
    </source>
</evidence>
<reference evidence="5" key="1">
    <citation type="submission" date="2023-03" db="EMBL/GenBank/DDBJ databases">
        <title>Chromosome-scale reference genome and RAD-based genetic map of yellow starthistle (Centaurea solstitialis) reveal putative structural variation and QTLs associated with invader traits.</title>
        <authorList>
            <person name="Reatini B."/>
            <person name="Cang F.A."/>
            <person name="Jiang Q."/>
            <person name="Mckibben M.T.W."/>
            <person name="Barker M.S."/>
            <person name="Rieseberg L.H."/>
            <person name="Dlugosch K.M."/>
        </authorList>
    </citation>
    <scope>NUCLEOTIDE SEQUENCE</scope>
    <source>
        <strain evidence="5">CAN-66</strain>
        <tissue evidence="5">Leaf</tissue>
    </source>
</reference>
<organism evidence="5 6">
    <name type="scientific">Centaurea solstitialis</name>
    <name type="common">yellow star-thistle</name>
    <dbReference type="NCBI Taxonomy" id="347529"/>
    <lineage>
        <taxon>Eukaryota</taxon>
        <taxon>Viridiplantae</taxon>
        <taxon>Streptophyta</taxon>
        <taxon>Embryophyta</taxon>
        <taxon>Tracheophyta</taxon>
        <taxon>Spermatophyta</taxon>
        <taxon>Magnoliopsida</taxon>
        <taxon>eudicotyledons</taxon>
        <taxon>Gunneridae</taxon>
        <taxon>Pentapetalae</taxon>
        <taxon>asterids</taxon>
        <taxon>campanulids</taxon>
        <taxon>Asterales</taxon>
        <taxon>Asteraceae</taxon>
        <taxon>Carduoideae</taxon>
        <taxon>Cardueae</taxon>
        <taxon>Centaureinae</taxon>
        <taxon>Centaurea</taxon>
    </lineage>
</organism>
<dbReference type="Pfam" id="PF04827">
    <property type="entry name" value="Plant_tran"/>
    <property type="match status" value="1"/>
</dbReference>
<evidence type="ECO:0000313" key="5">
    <source>
        <dbReference type="EMBL" id="KAJ9538865.1"/>
    </source>
</evidence>
<sequence>MAQPGYLNDSSSTDTDEDWEQDAQIFAHLVQQANASSSIRRSKAPNIDRGRVEANARLMADYFDDNPTYPEKTFKRRFRMSRNLFIRIVYDLYTRYPYFQQQYDATGLPGLSPYQKCTAAIRQLAYGITGDAWDDYVRMGESTARKCLNHFVEGIIQMYGKVYLRKPTYEDIQQLYAAHDERHGFPGMLGSLDCMHWEWAMCPVAWQGQYHRGDKPHPSIILEAAASQDTWIWHAFFGCPGAMNDLNVLNHSPIFEDVYNGIAPDRTFQVNGATYRHGYYLGDGIYHEWATFVKAFSYPEDDKRIKFKGAQEAARKDIERAFGILRKRWNIIKQPSRFMEIPTMRKVMYACIILHNMILENKNKAICVVPNDIPDPPNPQLTEEQRILEWPKKQLHAHNYRVPEPYRDQVVVIIGNGSSAYDISREIAIVAKEVHLSSRSPNVKVSKLDKYDNIWQQSKIDRVFKDGTVQFQDHVCITADTIIHCTGYEFHIPFLKTNGIVSINDIRVGPIYGHVFPPQLAPRLSFVGLFHMGMTFLPAELQSKWIARALSGTVSLPSKTEMLHSVEQFYRDMEEMGIPKRNTHSLNHNMDYLDWLSDQLRITRPPQTLKDYYARFIERFRNDHEGFRETFEEDFLINDHI</sequence>
<dbReference type="GO" id="GO:0050661">
    <property type="term" value="F:NADP binding"/>
    <property type="evidence" value="ECO:0007669"/>
    <property type="project" value="InterPro"/>
</dbReference>